<evidence type="ECO:0008006" key="3">
    <source>
        <dbReference type="Google" id="ProtNLM"/>
    </source>
</evidence>
<dbReference type="Proteomes" id="UP001299220">
    <property type="component" value="Unassembled WGS sequence"/>
</dbReference>
<proteinExistence type="predicted"/>
<evidence type="ECO:0000313" key="2">
    <source>
        <dbReference type="Proteomes" id="UP001299220"/>
    </source>
</evidence>
<accession>A0ABS9CMY2</accession>
<keyword evidence="2" id="KW-1185">Reference proteome</keyword>
<dbReference type="Pfam" id="PF09548">
    <property type="entry name" value="Spore_III_AB"/>
    <property type="match status" value="1"/>
</dbReference>
<gene>
    <name evidence="1" type="ORF">JQM67_03660</name>
</gene>
<organism evidence="1 2">
    <name type="scientific">Anaeromassilibacillus senegalensis</name>
    <dbReference type="NCBI Taxonomy" id="1673717"/>
    <lineage>
        <taxon>Bacteria</taxon>
        <taxon>Bacillati</taxon>
        <taxon>Bacillota</taxon>
        <taxon>Clostridia</taxon>
        <taxon>Eubacteriales</taxon>
        <taxon>Acutalibacteraceae</taxon>
        <taxon>Anaeromassilibacillus</taxon>
    </lineage>
</organism>
<dbReference type="InterPro" id="IPR014198">
    <property type="entry name" value="Spore_III_AB"/>
</dbReference>
<comment type="caution">
    <text evidence="1">The sequence shown here is derived from an EMBL/GenBank/DDBJ whole genome shotgun (WGS) entry which is preliminary data.</text>
</comment>
<reference evidence="1 2" key="1">
    <citation type="submission" date="2020-12" db="EMBL/GenBank/DDBJ databases">
        <title>Whole genome sequences of gut porcine anaerobes.</title>
        <authorList>
            <person name="Kubasova T."/>
            <person name="Jahodarova E."/>
            <person name="Rychlik I."/>
        </authorList>
    </citation>
    <scope>NUCLEOTIDE SEQUENCE [LARGE SCALE GENOMIC DNA]</scope>
    <source>
        <strain evidence="1 2">An867</strain>
    </source>
</reference>
<dbReference type="RefSeq" id="WP_235322697.1">
    <property type="nucleotide sequence ID" value="NZ_JAFBIT010000001.1"/>
</dbReference>
<protein>
    <recommendedName>
        <fullName evidence="3">Stage III sporulation protein AB</fullName>
    </recommendedName>
</protein>
<evidence type="ECO:0000313" key="1">
    <source>
        <dbReference type="EMBL" id="MCF2651690.1"/>
    </source>
</evidence>
<dbReference type="EMBL" id="JAFBIT010000001">
    <property type="protein sequence ID" value="MCF2651690.1"/>
    <property type="molecule type" value="Genomic_DNA"/>
</dbReference>
<name>A0ABS9CMY2_9FIRM</name>
<sequence>MRTAAAILLVICALTAGLSESMRLKTREKELVVFRDALAALKSAAAYTAGDLCALLALCGDNAFLRQIRWDWDLIAAWEQTAQRFFTCRADRALAVAFIHGYGKTDLEGQLAYMTLFETRVQAALQEAKQNIASKCKLYTALGLFSGTAAALVLI</sequence>